<gene>
    <name evidence="3" type="ORF">FHR72_001880</name>
</gene>
<dbReference type="InterPro" id="IPR013228">
    <property type="entry name" value="PE-PPE_C"/>
</dbReference>
<organism evidence="3 4">
    <name type="scientific">Mycolicibacterium iranicum</name>
    <name type="common">Mycobacterium iranicum</name>
    <dbReference type="NCBI Taxonomy" id="912594"/>
    <lineage>
        <taxon>Bacteria</taxon>
        <taxon>Bacillati</taxon>
        <taxon>Actinomycetota</taxon>
        <taxon>Actinomycetes</taxon>
        <taxon>Mycobacteriales</taxon>
        <taxon>Mycobacteriaceae</taxon>
        <taxon>Mycolicibacterium</taxon>
    </lineage>
</organism>
<sequence length="374" mass="39259">MRTAFGGYFAAYEQRTSVPFPGEAEFAVSVPEGSNNLYDAIYAHLDTKGTPLTIGGVSKGAPSVVDVLYRLMEDAQNTEDGITPPSADDMNVAIYGAPGRTFFIGTKYQPVPETPYDILIVSAEYDGIADFPDNPFNILALMNAARGAELLHVDAAFYDVAHNPVYYRVDENSLGGTTTTVVVPASRLPLLHDMYESDVWDPNFTAALEKMLRPIIDSAYKRNWASQRKYWTFDIPATLPGAPGPAAETFSAGAAPELATDDRDGEGGRQFPGRTTAGAPDHETAPDDDVVDEASRDVGGAAEDITDDAAHDGATLDDAALGEAALEEAALKDDAPEGDAAAGLGNDADAAQSPGADVETPSEATSGEGAAADS</sequence>
<evidence type="ECO:0000313" key="4">
    <source>
        <dbReference type="Proteomes" id="UP000550501"/>
    </source>
</evidence>
<evidence type="ECO:0000313" key="3">
    <source>
        <dbReference type="EMBL" id="MBB2990412.1"/>
    </source>
</evidence>
<dbReference type="Proteomes" id="UP000550501">
    <property type="component" value="Unassembled WGS sequence"/>
</dbReference>
<keyword evidence="4" id="KW-1185">Reference proteome</keyword>
<feature type="domain" description="PE-PPE" evidence="2">
    <location>
        <begin position="22"/>
        <end position="221"/>
    </location>
</feature>
<evidence type="ECO:0000256" key="1">
    <source>
        <dbReference type="SAM" id="MobiDB-lite"/>
    </source>
</evidence>
<reference evidence="3 4" key="1">
    <citation type="submission" date="2020-08" db="EMBL/GenBank/DDBJ databases">
        <title>The Agave Microbiome: Exploring the role of microbial communities in plant adaptations to desert environments.</title>
        <authorList>
            <person name="Partida-Martinez L.P."/>
        </authorList>
    </citation>
    <scope>NUCLEOTIDE SEQUENCE [LARGE SCALE GENOMIC DNA]</scope>
    <source>
        <strain evidence="3 4">AT2.18</strain>
    </source>
</reference>
<dbReference type="AlphaFoldDB" id="A0A839QAX5"/>
<comment type="caution">
    <text evidence="3">The sequence shown here is derived from an EMBL/GenBank/DDBJ whole genome shotgun (WGS) entry which is preliminary data.</text>
</comment>
<feature type="compositionally biased region" description="Low complexity" evidence="1">
    <location>
        <begin position="338"/>
        <end position="351"/>
    </location>
</feature>
<accession>A0A839QAX5</accession>
<name>A0A839QAX5_MYCIR</name>
<evidence type="ECO:0000259" key="2">
    <source>
        <dbReference type="Pfam" id="PF08237"/>
    </source>
</evidence>
<feature type="region of interest" description="Disordered" evidence="1">
    <location>
        <begin position="257"/>
        <end position="374"/>
    </location>
</feature>
<protein>
    <recommendedName>
        <fullName evidence="2">PE-PPE domain-containing protein</fullName>
    </recommendedName>
</protein>
<dbReference type="Pfam" id="PF08237">
    <property type="entry name" value="PE-PPE"/>
    <property type="match status" value="1"/>
</dbReference>
<dbReference type="EMBL" id="JACHVU010000003">
    <property type="protein sequence ID" value="MBB2990412.1"/>
    <property type="molecule type" value="Genomic_DNA"/>
</dbReference>
<feature type="compositionally biased region" description="Low complexity" evidence="1">
    <location>
        <begin position="312"/>
        <end position="328"/>
    </location>
</feature>
<proteinExistence type="predicted"/>